<evidence type="ECO:0000313" key="1">
    <source>
        <dbReference type="EMBL" id="AEN97899.1"/>
    </source>
</evidence>
<keyword evidence="2" id="KW-1185">Reference proteome</keyword>
<accession>G2SYE9</accession>
<name>G2SYE9_ROSHA</name>
<sequence length="164" mass="19121">MKKETKDALYSLLDLMDMLGSIDFIKVDIDRANRIRKEVLDVIGDKKEVTILDSSTDELLGVLPVILLDSKKFPSTKEILKFAEKCLNIKIKNYWQKRSRAEVVGIIINEVYEQSPEQFNNFLKAWNEFSNETNHQNMNAKQNVENIGFMDAWFQFFDSYKGVE</sequence>
<organism evidence="1 2">
    <name type="scientific">Roseburia hominis (strain DSM 16839 / JCM 17582 / NCIMB 14029 / A2-183)</name>
    <dbReference type="NCBI Taxonomy" id="585394"/>
    <lineage>
        <taxon>Bacteria</taxon>
        <taxon>Bacillati</taxon>
        <taxon>Bacillota</taxon>
        <taxon>Clostridia</taxon>
        <taxon>Lachnospirales</taxon>
        <taxon>Lachnospiraceae</taxon>
        <taxon>Roseburia</taxon>
    </lineage>
</organism>
<dbReference type="BioCyc" id="RHOM585394:G1H02-2772-MONOMER"/>
<dbReference type="AlphaFoldDB" id="G2SYE9"/>
<dbReference type="HOGENOM" id="CLU_1617764_0_0_9"/>
<dbReference type="RefSeq" id="WP_014080866.1">
    <property type="nucleotide sequence ID" value="NC_015977.1"/>
</dbReference>
<dbReference type="GeneID" id="93724494"/>
<dbReference type="Proteomes" id="UP000008178">
    <property type="component" value="Chromosome"/>
</dbReference>
<evidence type="ECO:0000313" key="2">
    <source>
        <dbReference type="Proteomes" id="UP000008178"/>
    </source>
</evidence>
<gene>
    <name evidence="1" type="ordered locus">RHOM_13965</name>
</gene>
<proteinExistence type="predicted"/>
<dbReference type="OrthoDB" id="9914360at2"/>
<dbReference type="STRING" id="585394.RHOM_13965"/>
<dbReference type="EMBL" id="CP003040">
    <property type="protein sequence ID" value="AEN97899.1"/>
    <property type="molecule type" value="Genomic_DNA"/>
</dbReference>
<protein>
    <submittedName>
        <fullName evidence="1">Uncharacterized protein</fullName>
    </submittedName>
</protein>
<reference evidence="1 2" key="1">
    <citation type="journal article" date="2015" name="Genome Announc.">
        <title>Complete genome sequence of the human gut symbiont Roseburia hominis.</title>
        <authorList>
            <person name="Travis A.J."/>
            <person name="Kelly D."/>
            <person name="Flint H.J."/>
            <person name="Aminov R.I."/>
        </authorList>
    </citation>
    <scope>NUCLEOTIDE SEQUENCE [LARGE SCALE GENOMIC DNA]</scope>
    <source>
        <strain evidence="2">DSM 16839 / JCM 17582 / NCIMB 14029 / A2-183</strain>
    </source>
</reference>
<dbReference type="KEGG" id="rho:RHOM_13965"/>